<accession>A0A914WBT2</accession>
<keyword evidence="4 5" id="KW-0472">Membrane</keyword>
<organism evidence="8 9">
    <name type="scientific">Plectus sambesii</name>
    <dbReference type="NCBI Taxonomy" id="2011161"/>
    <lineage>
        <taxon>Eukaryota</taxon>
        <taxon>Metazoa</taxon>
        <taxon>Ecdysozoa</taxon>
        <taxon>Nematoda</taxon>
        <taxon>Chromadorea</taxon>
        <taxon>Plectida</taxon>
        <taxon>Plectina</taxon>
        <taxon>Plectoidea</taxon>
        <taxon>Plectidae</taxon>
        <taxon>Plectus</taxon>
    </lineage>
</organism>
<evidence type="ECO:0000313" key="8">
    <source>
        <dbReference type="Proteomes" id="UP000887566"/>
    </source>
</evidence>
<evidence type="ECO:0000256" key="2">
    <source>
        <dbReference type="ARBA" id="ARBA00022692"/>
    </source>
</evidence>
<evidence type="ECO:0000256" key="3">
    <source>
        <dbReference type="ARBA" id="ARBA00022989"/>
    </source>
</evidence>
<dbReference type="AlphaFoldDB" id="A0A914WBT2"/>
<protein>
    <submittedName>
        <fullName evidence="9">Neurotransmitter-gated ion-channel ligand-binding domain-containing protein</fullName>
    </submittedName>
</protein>
<proteinExistence type="predicted"/>
<evidence type="ECO:0000256" key="5">
    <source>
        <dbReference type="SAM" id="Phobius"/>
    </source>
</evidence>
<evidence type="ECO:0000259" key="6">
    <source>
        <dbReference type="Pfam" id="PF02931"/>
    </source>
</evidence>
<dbReference type="Gene3D" id="1.20.58.390">
    <property type="entry name" value="Neurotransmitter-gated ion-channel transmembrane domain"/>
    <property type="match status" value="1"/>
</dbReference>
<dbReference type="GO" id="GO:0016020">
    <property type="term" value="C:membrane"/>
    <property type="evidence" value="ECO:0007669"/>
    <property type="project" value="UniProtKB-SubCell"/>
</dbReference>
<dbReference type="InterPro" id="IPR006202">
    <property type="entry name" value="Neur_chan_lig-bd"/>
</dbReference>
<evidence type="ECO:0000256" key="1">
    <source>
        <dbReference type="ARBA" id="ARBA00004141"/>
    </source>
</evidence>
<dbReference type="InterPro" id="IPR038050">
    <property type="entry name" value="Neuro_actylchol_rec"/>
</dbReference>
<evidence type="ECO:0000259" key="7">
    <source>
        <dbReference type="Pfam" id="PF02932"/>
    </source>
</evidence>
<feature type="domain" description="Neurotransmitter-gated ion-channel transmembrane" evidence="7">
    <location>
        <begin position="130"/>
        <end position="180"/>
    </location>
</feature>
<dbReference type="InterPro" id="IPR036719">
    <property type="entry name" value="Neuro-gated_channel_TM_sf"/>
</dbReference>
<name>A0A914WBT2_9BILA</name>
<dbReference type="Proteomes" id="UP000887566">
    <property type="component" value="Unplaced"/>
</dbReference>
<feature type="transmembrane region" description="Helical" evidence="5">
    <location>
        <begin position="124"/>
        <end position="145"/>
    </location>
</feature>
<feature type="transmembrane region" description="Helical" evidence="5">
    <location>
        <begin position="157"/>
        <end position="175"/>
    </location>
</feature>
<reference evidence="9" key="1">
    <citation type="submission" date="2022-11" db="UniProtKB">
        <authorList>
            <consortium name="WormBaseParasite"/>
        </authorList>
    </citation>
    <scope>IDENTIFICATION</scope>
</reference>
<dbReference type="Pfam" id="PF02932">
    <property type="entry name" value="Neur_chan_memb"/>
    <property type="match status" value="1"/>
</dbReference>
<keyword evidence="3 5" id="KW-1133">Transmembrane helix</keyword>
<keyword evidence="2 5" id="KW-0812">Transmembrane</keyword>
<dbReference type="GO" id="GO:0005230">
    <property type="term" value="F:extracellular ligand-gated monoatomic ion channel activity"/>
    <property type="evidence" value="ECO:0007669"/>
    <property type="project" value="InterPro"/>
</dbReference>
<dbReference type="InterPro" id="IPR006201">
    <property type="entry name" value="Neur_channel"/>
</dbReference>
<dbReference type="Gene3D" id="2.70.170.10">
    <property type="entry name" value="Neurotransmitter-gated ion-channel ligand-binding domain"/>
    <property type="match status" value="1"/>
</dbReference>
<dbReference type="WBParaSite" id="PSAMB.scaffold348size55397.g4987.t1">
    <property type="protein sequence ID" value="PSAMB.scaffold348size55397.g4987.t1"/>
    <property type="gene ID" value="PSAMB.scaffold348size55397.g4987"/>
</dbReference>
<evidence type="ECO:0000256" key="4">
    <source>
        <dbReference type="ARBA" id="ARBA00023136"/>
    </source>
</evidence>
<sequence>MKTERIASYGVATETIQVRPDGVAVLSYPNLITQRCHRFDLADFPFDTQRCSARYASWSYSSGQLSLKPLDKDIKEQFREHSEWILEEIKPMHSIETFNNALGESFIRDEVIYDFVLRRKPDHYMYTVAVPCFIITTLSIIGLFAPFSSTGERQEKVTLGLNTLLAVTVLLLMIAEEMPRSMDGESQPLLCKV</sequence>
<keyword evidence="8" id="KW-1185">Reference proteome</keyword>
<dbReference type="GO" id="GO:0004888">
    <property type="term" value="F:transmembrane signaling receptor activity"/>
    <property type="evidence" value="ECO:0007669"/>
    <property type="project" value="InterPro"/>
</dbReference>
<dbReference type="SUPFAM" id="SSF90112">
    <property type="entry name" value="Neurotransmitter-gated ion-channel transmembrane pore"/>
    <property type="match status" value="1"/>
</dbReference>
<dbReference type="PANTHER" id="PTHR18945">
    <property type="entry name" value="NEUROTRANSMITTER GATED ION CHANNEL"/>
    <property type="match status" value="1"/>
</dbReference>
<dbReference type="InterPro" id="IPR036734">
    <property type="entry name" value="Neur_chan_lig-bd_sf"/>
</dbReference>
<dbReference type="InterPro" id="IPR006029">
    <property type="entry name" value="Neurotrans-gated_channel_TM"/>
</dbReference>
<evidence type="ECO:0000313" key="9">
    <source>
        <dbReference type="WBParaSite" id="PSAMB.scaffold348size55397.g4987.t1"/>
    </source>
</evidence>
<dbReference type="Pfam" id="PF02931">
    <property type="entry name" value="Neur_chan_LBD"/>
    <property type="match status" value="1"/>
</dbReference>
<feature type="domain" description="Neurotransmitter-gated ion-channel ligand-binding" evidence="6">
    <location>
        <begin position="14"/>
        <end position="121"/>
    </location>
</feature>
<comment type="subcellular location">
    <subcellularLocation>
        <location evidence="1">Membrane</location>
        <topology evidence="1">Multi-pass membrane protein</topology>
    </subcellularLocation>
</comment>
<dbReference type="SUPFAM" id="SSF63712">
    <property type="entry name" value="Nicotinic receptor ligand binding domain-like"/>
    <property type="match status" value="1"/>
</dbReference>